<feature type="region of interest" description="Disordered" evidence="1">
    <location>
        <begin position="413"/>
        <end position="439"/>
    </location>
</feature>
<evidence type="ECO:0000313" key="4">
    <source>
        <dbReference type="Proteomes" id="UP000224130"/>
    </source>
</evidence>
<dbReference type="InterPro" id="IPR047697">
    <property type="entry name" value="AztD-like"/>
</dbReference>
<dbReference type="Proteomes" id="UP000224130">
    <property type="component" value="Unassembled WGS sequence"/>
</dbReference>
<feature type="compositionally biased region" description="Basic and acidic residues" evidence="1">
    <location>
        <begin position="421"/>
        <end position="439"/>
    </location>
</feature>
<protein>
    <recommendedName>
        <fullName evidence="5">Pyrroloquinoline-quinone binding quinoprotein</fullName>
    </recommendedName>
</protein>
<keyword evidence="2" id="KW-0732">Signal</keyword>
<keyword evidence="4" id="KW-1185">Reference proteome</keyword>
<dbReference type="NCBIfam" id="NF038015">
    <property type="entry name" value="AztD"/>
    <property type="match status" value="1"/>
</dbReference>
<feature type="region of interest" description="Disordered" evidence="1">
    <location>
        <begin position="30"/>
        <end position="56"/>
    </location>
</feature>
<proteinExistence type="predicted"/>
<accession>A0A2A9F2Q7</accession>
<reference evidence="3 4" key="1">
    <citation type="submission" date="2017-10" db="EMBL/GenBank/DDBJ databases">
        <title>Sequencing the genomes of 1000 actinobacteria strains.</title>
        <authorList>
            <person name="Klenk H.-P."/>
        </authorList>
    </citation>
    <scope>NUCLEOTIDE SEQUENCE [LARGE SCALE GENOMIC DNA]</scope>
    <source>
        <strain evidence="3 4">DSM 21863</strain>
    </source>
</reference>
<evidence type="ECO:0000256" key="2">
    <source>
        <dbReference type="SAM" id="SignalP"/>
    </source>
</evidence>
<dbReference type="Gene3D" id="2.130.10.10">
    <property type="entry name" value="YVTN repeat-like/Quinoprotein amine dehydrogenase"/>
    <property type="match status" value="1"/>
</dbReference>
<dbReference type="PROSITE" id="PS51257">
    <property type="entry name" value="PROKAR_LIPOPROTEIN"/>
    <property type="match status" value="1"/>
</dbReference>
<feature type="chain" id="PRO_5039486004" description="Pyrroloquinoline-quinone binding quinoprotein" evidence="2">
    <location>
        <begin position="33"/>
        <end position="439"/>
    </location>
</feature>
<dbReference type="AlphaFoldDB" id="A0A2A9F2Q7"/>
<dbReference type="RefSeq" id="WP_098464903.1">
    <property type="nucleotide sequence ID" value="NZ_PDJJ01000001.1"/>
</dbReference>
<dbReference type="SUPFAM" id="SSF50969">
    <property type="entry name" value="YVTN repeat-like/Quinoprotein amine dehydrogenase"/>
    <property type="match status" value="1"/>
</dbReference>
<dbReference type="InterPro" id="IPR015943">
    <property type="entry name" value="WD40/YVTN_repeat-like_dom_sf"/>
</dbReference>
<name>A0A2A9F2Q7_9MICO</name>
<evidence type="ECO:0000313" key="3">
    <source>
        <dbReference type="EMBL" id="PFG44735.1"/>
    </source>
</evidence>
<comment type="caution">
    <text evidence="3">The sequence shown here is derived from an EMBL/GenBank/DDBJ whole genome shotgun (WGS) entry which is preliminary data.</text>
</comment>
<dbReference type="InterPro" id="IPR011044">
    <property type="entry name" value="Quino_amine_DH_bsu"/>
</dbReference>
<feature type="compositionally biased region" description="Low complexity" evidence="1">
    <location>
        <begin position="30"/>
        <end position="48"/>
    </location>
</feature>
<evidence type="ECO:0000256" key="1">
    <source>
        <dbReference type="SAM" id="MobiDB-lite"/>
    </source>
</evidence>
<evidence type="ECO:0008006" key="5">
    <source>
        <dbReference type="Google" id="ProtNLM"/>
    </source>
</evidence>
<sequence length="439" mass="45531">MTPRTRAAGALALTLPLALLTACVDGTTPAAAPDDTGTTEPTAAADEPVASEVASQTPRLALTHDGGIVVLDAQTLEKVADVDLPGFHRLNPLGDGRHLAVSTTGGFDVLDLGTWGQGHDDHFHWFTADPALTDVTYAATTPGHVVVHDGVTAFFDDGTGTVQLVEAADAADPAADVETVELPAAHHGVAVPLADGTLLVTDGTEEERSGVRLLAADGSELAATDDCPGVHGEAMAADEAVVVGCTDGAVVVADGTITKVDTPDEYSRIGNQAGTAESPIVLGDYKTDPDAELERPTTVSLVDTRDASLRLVELPAAYSFRSLARGDDGEALVLTTDGDLQVIDPATGRITASVPVVDAWEEPTDWQEPRPALLTLDGSVYVTDPANRQVHAVDLVEGRVWASADLDVVPNEINGVDGLPAEDHDHADEGADEHADHDH</sequence>
<dbReference type="EMBL" id="PDJJ01000001">
    <property type="protein sequence ID" value="PFG44735.1"/>
    <property type="molecule type" value="Genomic_DNA"/>
</dbReference>
<gene>
    <name evidence="3" type="ORF">ATJ88_3471</name>
</gene>
<organism evidence="3 4">
    <name type="scientific">Isoptericola jiangsuensis</name>
    <dbReference type="NCBI Taxonomy" id="548579"/>
    <lineage>
        <taxon>Bacteria</taxon>
        <taxon>Bacillati</taxon>
        <taxon>Actinomycetota</taxon>
        <taxon>Actinomycetes</taxon>
        <taxon>Micrococcales</taxon>
        <taxon>Promicromonosporaceae</taxon>
        <taxon>Isoptericola</taxon>
    </lineage>
</organism>
<feature type="signal peptide" evidence="2">
    <location>
        <begin position="1"/>
        <end position="32"/>
    </location>
</feature>
<dbReference type="OrthoDB" id="3250815at2"/>